<protein>
    <recommendedName>
        <fullName evidence="8">Septation ring formation regulator EzrA</fullName>
    </recommendedName>
</protein>
<dbReference type="Proteomes" id="UP000006294">
    <property type="component" value="Chromosome"/>
</dbReference>
<keyword evidence="2 8" id="KW-0812">Transmembrane</keyword>
<feature type="coiled-coil region" evidence="8">
    <location>
        <begin position="311"/>
        <end position="411"/>
    </location>
</feature>
<keyword evidence="11" id="KW-1185">Reference proteome</keyword>
<keyword evidence="3 8" id="KW-1133">Transmembrane helix</keyword>
<keyword evidence="6 8" id="KW-0717">Septation</keyword>
<feature type="transmembrane region" description="Helical" evidence="9">
    <location>
        <begin position="6"/>
        <end position="22"/>
    </location>
</feature>
<evidence type="ECO:0000313" key="10">
    <source>
        <dbReference type="EMBL" id="BAM47044.1"/>
    </source>
</evidence>
<dbReference type="GO" id="GO:0000917">
    <property type="term" value="P:division septum assembly"/>
    <property type="evidence" value="ECO:0007669"/>
    <property type="project" value="UniProtKB-KW"/>
</dbReference>
<evidence type="ECO:0000256" key="7">
    <source>
        <dbReference type="ARBA" id="ARBA00023306"/>
    </source>
</evidence>
<dbReference type="PATRIC" id="fig|698758.3.peg.907"/>
<dbReference type="HAMAP" id="MF_00728">
    <property type="entry name" value="EzrA"/>
    <property type="match status" value="1"/>
</dbReference>
<dbReference type="STRING" id="698758.AXY_09120"/>
<dbReference type="GO" id="GO:0000921">
    <property type="term" value="P:septin ring assembly"/>
    <property type="evidence" value="ECO:0007669"/>
    <property type="project" value="InterPro"/>
</dbReference>
<comment type="similarity">
    <text evidence="8">Belongs to the EzrA family.</text>
</comment>
<dbReference type="RefSeq" id="WP_015009649.1">
    <property type="nucleotide sequence ID" value="NC_018704.1"/>
</dbReference>
<accession>K0IXC3</accession>
<gene>
    <name evidence="8 10" type="primary">ezrA</name>
    <name evidence="10" type="ordered locus">AXY_09120</name>
</gene>
<feature type="topological domain" description="Cytoplasmic" evidence="8">
    <location>
        <begin position="23"/>
        <end position="566"/>
    </location>
</feature>
<dbReference type="OrthoDB" id="1654473at2"/>
<dbReference type="HOGENOM" id="CLU_034079_1_0_9"/>
<dbReference type="NCBIfam" id="NF003413">
    <property type="entry name" value="PRK04778.1-7"/>
    <property type="match status" value="1"/>
</dbReference>
<evidence type="ECO:0000256" key="5">
    <source>
        <dbReference type="ARBA" id="ARBA00023136"/>
    </source>
</evidence>
<keyword evidence="1 8" id="KW-0132">Cell division</keyword>
<evidence type="ECO:0000256" key="2">
    <source>
        <dbReference type="ARBA" id="ARBA00022692"/>
    </source>
</evidence>
<reference evidence="10 11" key="1">
    <citation type="submission" date="2011-01" db="EMBL/GenBank/DDBJ databases">
        <title>Whole genome sequence of Amphibacillus xylinus NBRC 15112.</title>
        <authorList>
            <person name="Nakazawa H."/>
            <person name="Katano Y."/>
            <person name="Nakamura S."/>
            <person name="Sasagawa M."/>
            <person name="Fukada J."/>
            <person name="Arai T."/>
            <person name="Sasakura N."/>
            <person name="Mochizuki D."/>
            <person name="Hosoyama A."/>
            <person name="Harada K."/>
            <person name="Horikawa H."/>
            <person name="Kato Y."/>
            <person name="Harada T."/>
            <person name="Sasaki K."/>
            <person name="Sekiguchi M."/>
            <person name="Hodoyama M."/>
            <person name="Nishiko R."/>
            <person name="Narita H."/>
            <person name="Hanamaki A."/>
            <person name="Hata C."/>
            <person name="Konno Y."/>
            <person name="Niimura Y."/>
            <person name="Yamazaki S."/>
            <person name="Fujita N."/>
        </authorList>
    </citation>
    <scope>NUCLEOTIDE SEQUENCE [LARGE SCALE GENOMIC DNA]</scope>
    <source>
        <strain evidence="11">ATCC 51415 / DSM 6626 / JCM 7361 / LMG 17667 / NBRC 15112 / Ep01</strain>
    </source>
</reference>
<name>K0IXC3_AMPXN</name>
<comment type="subcellular location">
    <subcellularLocation>
        <location evidence="8">Cell membrane</location>
        <topology evidence="8">Single-pass membrane protein</topology>
    </subcellularLocation>
    <text evidence="8">Colocalized with FtsZ to the nascent septal site.</text>
</comment>
<dbReference type="eggNOG" id="COG4477">
    <property type="taxonomic scope" value="Bacteria"/>
</dbReference>
<evidence type="ECO:0000313" key="11">
    <source>
        <dbReference type="Proteomes" id="UP000006294"/>
    </source>
</evidence>
<organism evidence="10 11">
    <name type="scientific">Amphibacillus xylanus (strain ATCC 51415 / DSM 6626 / JCM 7361 / LMG 17667 / NBRC 15112 / Ep01)</name>
    <dbReference type="NCBI Taxonomy" id="698758"/>
    <lineage>
        <taxon>Bacteria</taxon>
        <taxon>Bacillati</taxon>
        <taxon>Bacillota</taxon>
        <taxon>Bacilli</taxon>
        <taxon>Bacillales</taxon>
        <taxon>Bacillaceae</taxon>
        <taxon>Amphibacillus</taxon>
    </lineage>
</organism>
<feature type="coiled-coil region" evidence="8">
    <location>
        <begin position="243"/>
        <end position="277"/>
    </location>
</feature>
<keyword evidence="8" id="KW-1003">Cell membrane</keyword>
<keyword evidence="5 8" id="KW-0472">Membrane</keyword>
<keyword evidence="4 8" id="KW-0175">Coiled coil</keyword>
<dbReference type="Pfam" id="PF06160">
    <property type="entry name" value="EzrA"/>
    <property type="match status" value="1"/>
</dbReference>
<feature type="coiled-coil region" evidence="8">
    <location>
        <begin position="192"/>
        <end position="219"/>
    </location>
</feature>
<dbReference type="InterPro" id="IPR010379">
    <property type="entry name" value="EzrA"/>
</dbReference>
<evidence type="ECO:0000256" key="8">
    <source>
        <dbReference type="HAMAP-Rule" id="MF_00728"/>
    </source>
</evidence>
<feature type="coiled-coil region" evidence="8">
    <location>
        <begin position="106"/>
        <end position="133"/>
    </location>
</feature>
<evidence type="ECO:0000256" key="3">
    <source>
        <dbReference type="ARBA" id="ARBA00022989"/>
    </source>
</evidence>
<evidence type="ECO:0000256" key="9">
    <source>
        <dbReference type="SAM" id="Phobius"/>
    </source>
</evidence>
<evidence type="ECO:0000256" key="6">
    <source>
        <dbReference type="ARBA" id="ARBA00023210"/>
    </source>
</evidence>
<dbReference type="EMBL" id="AP012050">
    <property type="protein sequence ID" value="BAM47044.1"/>
    <property type="molecule type" value="Genomic_DNA"/>
</dbReference>
<proteinExistence type="inferred from homology"/>
<evidence type="ECO:0000256" key="1">
    <source>
        <dbReference type="ARBA" id="ARBA00022618"/>
    </source>
</evidence>
<feature type="topological domain" description="Extracellular" evidence="8">
    <location>
        <begin position="1"/>
        <end position="3"/>
    </location>
</feature>
<evidence type="ECO:0000256" key="4">
    <source>
        <dbReference type="ARBA" id="ARBA00023054"/>
    </source>
</evidence>
<comment type="function">
    <text evidence="8">Negative regulator of FtsZ ring formation; modulates the frequency and position of FtsZ ring formation. Inhibits FtsZ ring formation at polar sites. Interacts either with FtsZ or with one of its binding partners to promote depolymerization.</text>
</comment>
<dbReference type="KEGG" id="axl:AXY_09120"/>
<dbReference type="AlphaFoldDB" id="K0IXC3"/>
<keyword evidence="7 8" id="KW-0131">Cell cycle</keyword>
<sequence>MVAYIIGFILIIIALIITGLIFRKIIYDRVDKLEAWKLDIMNRNVTAELQRVKALRLAGETQEKFESWKDNWDRILTQELPDIEEYLFDAEDAADRFRVPTANRILEAAEKILNDTEKVIENMYSELDDLLDSEKQSRKIAEEVVPHIRSLRNLLLQDLYAYGAAEARFEEEINKCQLKLEHFYYETEQGNYYEAHQIITNLQQELNDLEERLETFPAIYRQCKVELPDQIHQLKNGIEQMKADGYQIEHHNFQKELRDLEEQLSVYVTRIEEQDDQTVFDFVATIDERISEIYHILEEESKARNYVDKHLQNFEKLIEEVVDEFKLTDEEVTELQKTYYLEGSDLELYENLEKWIHQLERQHMKIKQDLADEQQTYTALKDELETNYQDLQKLKEVHQEFKEQISTIRKDEIEAKEKITVLKRDLFEVNRHIEKSNLPGIPSFIWNQMDDASEKCERVLEKLAEEPLDMGQVSHCLNEATSSVETLIKQTETMMEQAYLIERIIQYANRYRSQYPVLSARLSEAEKLFRECQYEQSLEIASESLEEVEPGALRRLEVKINVKIPS</sequence>
<dbReference type="GO" id="GO:0005886">
    <property type="term" value="C:plasma membrane"/>
    <property type="evidence" value="ECO:0007669"/>
    <property type="project" value="UniProtKB-SubCell"/>
</dbReference>
<dbReference type="GO" id="GO:0005940">
    <property type="term" value="C:septin ring"/>
    <property type="evidence" value="ECO:0007669"/>
    <property type="project" value="InterPro"/>
</dbReference>